<name>A0A1F7IMM3_9BACT</name>
<feature type="domain" description="HD/PDEase" evidence="1">
    <location>
        <begin position="55"/>
        <end position="196"/>
    </location>
</feature>
<dbReference type="CDD" id="cd00077">
    <property type="entry name" value="HDc"/>
    <property type="match status" value="1"/>
</dbReference>
<proteinExistence type="predicted"/>
<accession>A0A1F7IMM3</accession>
<dbReference type="SMART" id="SM00471">
    <property type="entry name" value="HDc"/>
    <property type="match status" value="1"/>
</dbReference>
<sequence length="291" mass="32446">MVTEQSTHIDIQTAIEDFEKRYPDEMGVLRIGGVYPGEVEEGFVNPYTGEPDHEYFGNIGEHCVAVAYCADILANAFLDPEDSGEDIVRSALVHDATKRFEVMRRKAARKGTIIDAYSQGAYDTIRPLLEEQGVPADTIEYMARAGSETGHNSLPGFVRLHDGEPVLITEGNLADRIVHLADDMTYTPIVPAGEEVQTTYVTMPERMEAANFPERYPFLYSEGFGFDKDGNLVLVKDTTTENSDLVQVGTYAQWLIWVAREISIDLARRISHDISEDEAEQCLVDMVNATL</sequence>
<evidence type="ECO:0000313" key="3">
    <source>
        <dbReference type="Proteomes" id="UP000179072"/>
    </source>
</evidence>
<dbReference type="InterPro" id="IPR003607">
    <property type="entry name" value="HD/PDEase_dom"/>
</dbReference>
<evidence type="ECO:0000313" key="2">
    <source>
        <dbReference type="EMBL" id="OGK44550.1"/>
    </source>
</evidence>
<evidence type="ECO:0000259" key="1">
    <source>
        <dbReference type="SMART" id="SM00471"/>
    </source>
</evidence>
<dbReference type="Proteomes" id="UP000179072">
    <property type="component" value="Unassembled WGS sequence"/>
</dbReference>
<organism evidence="2 3">
    <name type="scientific">Candidatus Roizmanbacteria bacterium RIFCSPLOWO2_01_FULL_38_11</name>
    <dbReference type="NCBI Taxonomy" id="1802060"/>
    <lineage>
        <taxon>Bacteria</taxon>
        <taxon>Candidatus Roizmaniibacteriota</taxon>
    </lineage>
</organism>
<protein>
    <recommendedName>
        <fullName evidence="1">HD/PDEase domain-containing protein</fullName>
    </recommendedName>
</protein>
<gene>
    <name evidence="2" type="ORF">A2957_00775</name>
</gene>
<dbReference type="STRING" id="1802060.A2957_00775"/>
<reference evidence="2 3" key="1">
    <citation type="journal article" date="2016" name="Nat. Commun.">
        <title>Thousands of microbial genomes shed light on interconnected biogeochemical processes in an aquifer system.</title>
        <authorList>
            <person name="Anantharaman K."/>
            <person name="Brown C.T."/>
            <person name="Hug L.A."/>
            <person name="Sharon I."/>
            <person name="Castelle C.J."/>
            <person name="Probst A.J."/>
            <person name="Thomas B.C."/>
            <person name="Singh A."/>
            <person name="Wilkins M.J."/>
            <person name="Karaoz U."/>
            <person name="Brodie E.L."/>
            <person name="Williams K.H."/>
            <person name="Hubbard S.S."/>
            <person name="Banfield J.F."/>
        </authorList>
    </citation>
    <scope>NUCLEOTIDE SEQUENCE [LARGE SCALE GENOMIC DNA]</scope>
</reference>
<comment type="caution">
    <text evidence="2">The sequence shown here is derived from an EMBL/GenBank/DDBJ whole genome shotgun (WGS) entry which is preliminary data.</text>
</comment>
<dbReference type="EMBL" id="MGAK01000015">
    <property type="protein sequence ID" value="OGK44550.1"/>
    <property type="molecule type" value="Genomic_DNA"/>
</dbReference>
<dbReference type="AlphaFoldDB" id="A0A1F7IMM3"/>
<dbReference type="SUPFAM" id="SSF109604">
    <property type="entry name" value="HD-domain/PDEase-like"/>
    <property type="match status" value="1"/>
</dbReference>